<name>A0ABR3PD68_9PEZI</name>
<keyword evidence="8" id="KW-1185">Reference proteome</keyword>
<protein>
    <recommendedName>
        <fullName evidence="6">AN1-type domain-containing protein</fullName>
    </recommendedName>
</protein>
<dbReference type="InterPro" id="IPR057358">
    <property type="entry name" value="UBL_ZFAND1-like"/>
</dbReference>
<dbReference type="PANTHER" id="PTHR14677">
    <property type="entry name" value="ARSENITE INDUCUBLE RNA ASSOCIATED PROTEIN AIP-1-RELATED"/>
    <property type="match status" value="1"/>
</dbReference>
<evidence type="ECO:0000256" key="1">
    <source>
        <dbReference type="ARBA" id="ARBA00022723"/>
    </source>
</evidence>
<gene>
    <name evidence="7" type="ORF">AAFC00_000362</name>
</gene>
<dbReference type="InterPro" id="IPR000058">
    <property type="entry name" value="Znf_AN1"/>
</dbReference>
<dbReference type="Gene3D" id="4.10.1110.10">
    <property type="entry name" value="AN1-like Zinc finger"/>
    <property type="match status" value="2"/>
</dbReference>
<evidence type="ECO:0000256" key="5">
    <source>
        <dbReference type="SAM" id="MobiDB-lite"/>
    </source>
</evidence>
<dbReference type="RefSeq" id="XP_069200183.1">
    <property type="nucleotide sequence ID" value="XM_069343293.1"/>
</dbReference>
<dbReference type="PROSITE" id="PS51039">
    <property type="entry name" value="ZF_AN1"/>
    <property type="match status" value="2"/>
</dbReference>
<dbReference type="PANTHER" id="PTHR14677:SF40">
    <property type="entry name" value="CDC48-ASSOCIATED UBIQUITIN-LIKE_ZINC FINGER PROTEIN 1"/>
    <property type="match status" value="1"/>
</dbReference>
<feature type="domain" description="AN1-type" evidence="6">
    <location>
        <begin position="27"/>
        <end position="75"/>
    </location>
</feature>
<dbReference type="SMART" id="SM00154">
    <property type="entry name" value="ZnF_AN1"/>
    <property type="match status" value="2"/>
</dbReference>
<evidence type="ECO:0000256" key="3">
    <source>
        <dbReference type="ARBA" id="ARBA00022833"/>
    </source>
</evidence>
<dbReference type="SUPFAM" id="SSF118310">
    <property type="entry name" value="AN1-like Zinc finger"/>
    <property type="match status" value="2"/>
</dbReference>
<evidence type="ECO:0000313" key="7">
    <source>
        <dbReference type="EMBL" id="KAL1303908.1"/>
    </source>
</evidence>
<dbReference type="Pfam" id="PF01428">
    <property type="entry name" value="zf-AN1"/>
    <property type="match status" value="2"/>
</dbReference>
<keyword evidence="1" id="KW-0479">Metal-binding</keyword>
<dbReference type="GeneID" id="95974065"/>
<accession>A0ABR3PD68</accession>
<comment type="caution">
    <text evidence="7">The sequence shown here is derived from an EMBL/GenBank/DDBJ whole genome shotgun (WGS) entry which is preliminary data.</text>
</comment>
<evidence type="ECO:0000256" key="2">
    <source>
        <dbReference type="ARBA" id="ARBA00022771"/>
    </source>
</evidence>
<evidence type="ECO:0000259" key="6">
    <source>
        <dbReference type="PROSITE" id="PS51039"/>
    </source>
</evidence>
<proteinExistence type="predicted"/>
<feature type="region of interest" description="Disordered" evidence="5">
    <location>
        <begin position="78"/>
        <end position="98"/>
    </location>
</feature>
<dbReference type="EMBL" id="JBFMKM010000009">
    <property type="protein sequence ID" value="KAL1303908.1"/>
    <property type="molecule type" value="Genomic_DNA"/>
</dbReference>
<evidence type="ECO:0000256" key="4">
    <source>
        <dbReference type="PROSITE-ProRule" id="PRU00449"/>
    </source>
</evidence>
<keyword evidence="2 4" id="KW-0863">Zinc-finger</keyword>
<evidence type="ECO:0000313" key="8">
    <source>
        <dbReference type="Proteomes" id="UP001562354"/>
    </source>
</evidence>
<dbReference type="InterPro" id="IPR035896">
    <property type="entry name" value="AN1-like_Znf"/>
</dbReference>
<organism evidence="7 8">
    <name type="scientific">Neodothiora populina</name>
    <dbReference type="NCBI Taxonomy" id="2781224"/>
    <lineage>
        <taxon>Eukaryota</taxon>
        <taxon>Fungi</taxon>
        <taxon>Dikarya</taxon>
        <taxon>Ascomycota</taxon>
        <taxon>Pezizomycotina</taxon>
        <taxon>Dothideomycetes</taxon>
        <taxon>Dothideomycetidae</taxon>
        <taxon>Dothideales</taxon>
        <taxon>Dothioraceae</taxon>
        <taxon>Neodothiora</taxon>
    </lineage>
</organism>
<dbReference type="Proteomes" id="UP001562354">
    <property type="component" value="Unassembled WGS sequence"/>
</dbReference>
<keyword evidence="3" id="KW-0862">Zinc</keyword>
<feature type="compositionally biased region" description="Polar residues" evidence="5">
    <location>
        <begin position="85"/>
        <end position="98"/>
    </location>
</feature>
<dbReference type="Pfam" id="PF25327">
    <property type="entry name" value="UBL_ZFAND1"/>
    <property type="match status" value="1"/>
</dbReference>
<feature type="domain" description="AN1-type" evidence="6">
    <location>
        <begin position="97"/>
        <end position="149"/>
    </location>
</feature>
<reference evidence="7 8" key="1">
    <citation type="submission" date="2024-07" db="EMBL/GenBank/DDBJ databases">
        <title>Draft sequence of the Neodothiora populina.</title>
        <authorList>
            <person name="Drown D.D."/>
            <person name="Schuette U.S."/>
            <person name="Buechlein A.B."/>
            <person name="Rusch D.R."/>
            <person name="Winton L.W."/>
            <person name="Adams G.A."/>
        </authorList>
    </citation>
    <scope>NUCLEOTIDE SEQUENCE [LARGE SCALE GENOMIC DNA]</scope>
    <source>
        <strain evidence="7 8">CPC 39397</strain>
    </source>
</reference>
<sequence>MSTPNTNNSTPKTTESSYTEMSVGDVDAIGSHCQMAFCRQLDFLPFKCESCKGQFCLDHRSETAHSCSNAGAWARARAEKARAPSGSSTPSSKPNVLTHEQQCSDPACKTLINTPLVIGIHCQQCNRSYCLKHRLREDHACDKLVPIGARTQTQKEKGFAALEKLRAWGASKQKALTTKTATSKTPSLAVARVQATAQLKKTAKGDDKIAAEKRVYLHVEAEASTTTAKLPSGAFFYSAEWSVGRVLDAAAKSLQIQNVNNRVEGEEDKLRVFHVEGGRLLEFSEKLGKAVQTGNTIVLLRGVGPAVPDLLQ</sequence>